<evidence type="ECO:0000259" key="1">
    <source>
        <dbReference type="PROSITE" id="PS50213"/>
    </source>
</evidence>
<dbReference type="InterPro" id="IPR050904">
    <property type="entry name" value="Adhesion/Biosynth-related"/>
</dbReference>
<dbReference type="PANTHER" id="PTHR10900:SF77">
    <property type="entry name" value="FI19380P1"/>
    <property type="match status" value="1"/>
</dbReference>
<evidence type="ECO:0000313" key="2">
    <source>
        <dbReference type="EMBL" id="APY00043.1"/>
    </source>
</evidence>
<dbReference type="InterPro" id="IPR036378">
    <property type="entry name" value="FAS1_dom_sf"/>
</dbReference>
<protein>
    <recommendedName>
        <fullName evidence="1">FAS1 domain-containing protein</fullName>
    </recommendedName>
</protein>
<feature type="domain" description="FAS1" evidence="1">
    <location>
        <begin position="50"/>
        <end position="193"/>
    </location>
</feature>
<dbReference type="KEGG" id="lvn:BWR22_06880"/>
<organism evidence="2 3">
    <name type="scientific">Lacinutrix venerupis</name>
    <dbReference type="NCBI Taxonomy" id="1486034"/>
    <lineage>
        <taxon>Bacteria</taxon>
        <taxon>Pseudomonadati</taxon>
        <taxon>Bacteroidota</taxon>
        <taxon>Flavobacteriia</taxon>
        <taxon>Flavobacteriales</taxon>
        <taxon>Flavobacteriaceae</taxon>
        <taxon>Lacinutrix</taxon>
    </lineage>
</organism>
<dbReference type="SUPFAM" id="SSF82153">
    <property type="entry name" value="FAS1 domain"/>
    <property type="match status" value="1"/>
</dbReference>
<dbReference type="GO" id="GO:0005615">
    <property type="term" value="C:extracellular space"/>
    <property type="evidence" value="ECO:0007669"/>
    <property type="project" value="TreeGrafter"/>
</dbReference>
<name>A0AAC9LNC9_9FLAO</name>
<dbReference type="InterPro" id="IPR000782">
    <property type="entry name" value="FAS1_domain"/>
</dbReference>
<accession>A0AAC9LNC9</accession>
<keyword evidence="3" id="KW-1185">Reference proteome</keyword>
<dbReference type="SMART" id="SM00554">
    <property type="entry name" value="FAS1"/>
    <property type="match status" value="1"/>
</dbReference>
<dbReference type="PANTHER" id="PTHR10900">
    <property type="entry name" value="PERIOSTIN-RELATED"/>
    <property type="match status" value="1"/>
</dbReference>
<dbReference type="EMBL" id="CP019352">
    <property type="protein sequence ID" value="APY00043.1"/>
    <property type="molecule type" value="Genomic_DNA"/>
</dbReference>
<dbReference type="RefSeq" id="WP_076732893.1">
    <property type="nucleotide sequence ID" value="NZ_CP019352.1"/>
</dbReference>
<proteinExistence type="predicted"/>
<dbReference type="Proteomes" id="UP000187506">
    <property type="component" value="Chromosome"/>
</dbReference>
<dbReference type="PROSITE" id="PS50213">
    <property type="entry name" value="FAS1"/>
    <property type="match status" value="1"/>
</dbReference>
<sequence>MNIKVLGMAVIVCRLKKWLLITLLCYCFNTYSQTKVLNLAERNDNVLVSKSNIISFLSTSKEHSVLLNLLKTSKLDSLFLTKQNYTFFAPTNAAFEKLPKTVMKEIVLPEHIDKLKSILNYHVLTNSVNSDLIKGTIKTKGKAIFKTLNGKNMTVYFKDGVYIIKDVKGNKALVETLDKLEGNSVIHILDTVLLPD</sequence>
<reference evidence="2 3" key="1">
    <citation type="submission" date="2017-01" db="EMBL/GenBank/DDBJ databases">
        <title>Complete genome of Lacinutrix venerupis DOK2-8 isolated from seawater in Dokdo.</title>
        <authorList>
            <person name="Chi W.-J."/>
            <person name="Kim J.H."/>
        </authorList>
    </citation>
    <scope>NUCLEOTIDE SEQUENCE [LARGE SCALE GENOMIC DNA]</scope>
    <source>
        <strain evidence="2 3">DOK2-8</strain>
    </source>
</reference>
<evidence type="ECO:0000313" key="3">
    <source>
        <dbReference type="Proteomes" id="UP000187506"/>
    </source>
</evidence>
<dbReference type="Pfam" id="PF02469">
    <property type="entry name" value="Fasciclin"/>
    <property type="match status" value="1"/>
</dbReference>
<dbReference type="AlphaFoldDB" id="A0AAC9LNC9"/>
<dbReference type="Gene3D" id="2.30.180.10">
    <property type="entry name" value="FAS1 domain"/>
    <property type="match status" value="1"/>
</dbReference>
<gene>
    <name evidence="2" type="ORF">BWR22_06880</name>
</gene>